<accession>A0A8H5GPD7</accession>
<feature type="region of interest" description="Disordered" evidence="1">
    <location>
        <begin position="431"/>
        <end position="458"/>
    </location>
</feature>
<gene>
    <name evidence="2" type="ORF">D9758_002222</name>
</gene>
<dbReference type="OrthoDB" id="3269398at2759"/>
<proteinExistence type="predicted"/>
<feature type="compositionally biased region" description="Polar residues" evidence="1">
    <location>
        <begin position="95"/>
        <end position="110"/>
    </location>
</feature>
<feature type="region of interest" description="Disordered" evidence="1">
    <location>
        <begin position="1"/>
        <end position="25"/>
    </location>
</feature>
<name>A0A8H5GPD7_9AGAR</name>
<organism evidence="2 3">
    <name type="scientific">Tetrapyrgos nigripes</name>
    <dbReference type="NCBI Taxonomy" id="182062"/>
    <lineage>
        <taxon>Eukaryota</taxon>
        <taxon>Fungi</taxon>
        <taxon>Dikarya</taxon>
        <taxon>Basidiomycota</taxon>
        <taxon>Agaricomycotina</taxon>
        <taxon>Agaricomycetes</taxon>
        <taxon>Agaricomycetidae</taxon>
        <taxon>Agaricales</taxon>
        <taxon>Marasmiineae</taxon>
        <taxon>Marasmiaceae</taxon>
        <taxon>Tetrapyrgos</taxon>
    </lineage>
</organism>
<feature type="compositionally biased region" description="Polar residues" evidence="1">
    <location>
        <begin position="169"/>
        <end position="180"/>
    </location>
</feature>
<dbReference type="Proteomes" id="UP000559256">
    <property type="component" value="Unassembled WGS sequence"/>
</dbReference>
<feature type="compositionally biased region" description="Polar residues" evidence="1">
    <location>
        <begin position="439"/>
        <end position="454"/>
    </location>
</feature>
<feature type="region of interest" description="Disordered" evidence="1">
    <location>
        <begin position="570"/>
        <end position="593"/>
    </location>
</feature>
<reference evidence="2 3" key="1">
    <citation type="journal article" date="2020" name="ISME J.">
        <title>Uncovering the hidden diversity of litter-decomposition mechanisms in mushroom-forming fungi.</title>
        <authorList>
            <person name="Floudas D."/>
            <person name="Bentzer J."/>
            <person name="Ahren D."/>
            <person name="Johansson T."/>
            <person name="Persson P."/>
            <person name="Tunlid A."/>
        </authorList>
    </citation>
    <scope>NUCLEOTIDE SEQUENCE [LARGE SCALE GENOMIC DNA]</scope>
    <source>
        <strain evidence="2 3">CBS 291.85</strain>
    </source>
</reference>
<feature type="region of interest" description="Disordered" evidence="1">
    <location>
        <begin position="87"/>
        <end position="143"/>
    </location>
</feature>
<feature type="region of interest" description="Disordered" evidence="1">
    <location>
        <begin position="155"/>
        <end position="180"/>
    </location>
</feature>
<dbReference type="EMBL" id="JAACJM010000015">
    <property type="protein sequence ID" value="KAF5368355.1"/>
    <property type="molecule type" value="Genomic_DNA"/>
</dbReference>
<feature type="compositionally biased region" description="Basic and acidic residues" evidence="1">
    <location>
        <begin position="113"/>
        <end position="127"/>
    </location>
</feature>
<feature type="region of interest" description="Disordered" evidence="1">
    <location>
        <begin position="473"/>
        <end position="524"/>
    </location>
</feature>
<keyword evidence="3" id="KW-1185">Reference proteome</keyword>
<evidence type="ECO:0000313" key="3">
    <source>
        <dbReference type="Proteomes" id="UP000559256"/>
    </source>
</evidence>
<evidence type="ECO:0000256" key="1">
    <source>
        <dbReference type="SAM" id="MobiDB-lite"/>
    </source>
</evidence>
<sequence length="593" mass="65347">MEAQNDSSPGHRRPISILSLTPPSPILAPSYSNWSSAEIPIFLFEPTDSDEVDFNRISLVSSGGFDLPSSDSFDTILSAGTFGQFRRAAPKRLSRPSQDGSLKPSNGSQDSDSETRPTHRPDLEQVKDTPMPGPPSTAIHDLTFPLVPSPTISLYSTLSGTGSERDTRANSPLKSRPSSYSDNGMDLRYFSNSLLNRDSAFSLPITSPSVQIHITEDPPAIQSLESLPLTVTPSPSHTSIMSPRPDIQLPMNLNWMKDIIVDILIDQEGFRSVSPSFRLVGYSDNTRTLDPSGSVEGGVAEFMPLKRQTFHFHYGPFDGMPILRRITVDRQSRDYISRQATLSVKSNGVYTVRGVETSHIVSPNPQEPQRLRWKFDYLVDDRRGSGSLEGEKTFTPLTFSCSPLLLHPLQGKKIRLIQVVKKSVVTKLVAEKMEPPRNPTNLAVPSLPQTSQPLSRALPSPIRIKSAAALWMSHRRAQSHTPRQPSTLSPSRPQSPAGSPLRKASNSEVVIPTTRRRRASSAGERRLVDVDDVANWKTQTAKENNPLLGQHILPPSKLTLLLEQSENQLAECNRGLSPPPRPRSRPSSPNVIV</sequence>
<comment type="caution">
    <text evidence="2">The sequence shown here is derived from an EMBL/GenBank/DDBJ whole genome shotgun (WGS) entry which is preliminary data.</text>
</comment>
<feature type="compositionally biased region" description="Polar residues" evidence="1">
    <location>
        <begin position="479"/>
        <end position="497"/>
    </location>
</feature>
<dbReference type="AlphaFoldDB" id="A0A8H5GPD7"/>
<evidence type="ECO:0000313" key="2">
    <source>
        <dbReference type="EMBL" id="KAF5368355.1"/>
    </source>
</evidence>
<protein>
    <submittedName>
        <fullName evidence="2">Uncharacterized protein</fullName>
    </submittedName>
</protein>